<feature type="active site" evidence="4">
    <location>
        <position position="169"/>
    </location>
</feature>
<protein>
    <recommendedName>
        <fullName evidence="4">Cyanate hydratase</fullName>
        <shortName evidence="4">Cyanase</shortName>
        <ecNumber evidence="4">4.2.1.104</ecNumber>
    </recommendedName>
    <alternativeName>
        <fullName evidence="4">Cyanate hydrolase</fullName>
    </alternativeName>
    <alternativeName>
        <fullName evidence="4">Cyanate lyase</fullName>
    </alternativeName>
</protein>
<comment type="function">
    <text evidence="1 4">Catalyzes the reaction of cyanate with bicarbonate to produce ammonia and carbon dioxide.</text>
</comment>
<sequence length="810" mass="91504">MIPNGSTPTLYRLQLPTDLWLAICPPAATKANKMAAKKLGTPDFPIVTLDTSLIPRLPASYPTLFEGKKKKNLSFETIAAELGRSEVSVAAIFYGQAQASEADIQKLSTLLDIDQKLLADQLYGIPDRGRTLDMPPKEPLIYRLFEIVQNYGYAYKAVLNEKFGDGIMSAISFSTKVEKETDEKGDWAVITLRGKWLPYSSIRVVLTLARGFGKYFEKLEDMFSRISDVLPRFRIYEQLFPDHERPLSALTKSYLDIIIFCVDAKELFGKARRSTVTWAVIGHVLWRNFDQKFSTNHLLQFIQHQKLVEKEAGLSEMMEAIIARKIAEANQLAQANVRLDMKRRQLLSVLSTVDYAAQHRRLRHLRHKGTCNWLLRDVGFRSWLHAQTSSCFACYGIPGSGKTVLSASIAEELSPILSEPQFGMCYYYCDYSDVKSLDASTVIGTLIRQLLEKNDIPEDVEARLLSLYNGSSVAPSLHSLLDVFERTLKLFSTCLIVIDGLDELPRESQFTMSEENDIRRALRGLHFHSIEISADNISSDIRAFINDEVGTRIKQGRLTLGSLSVKDEILQALTVGAKDMFLWVKFQLEDLCGATSDKEIRNILRDLPKDLVETYGRIITKIRASGPGRIKLARKMLKWIICARRPLRIEELREAMALDLTDSHFDEDKLPSGDNWRLIQMCGNLAVLNRDDNTVRLAHHTVQQFLLTQSDLLYTDVSVPGYLTLPDIEIEIGQLCVAYLCLSDFETQVARCEMFTVAAGTDVLQSFVYSQLPVTNVFGKFASTIMSAVWTESPIERRPVAVDLSTYKPE</sequence>
<proteinExistence type="inferred from homology"/>
<dbReference type="InterPro" id="IPR054471">
    <property type="entry name" value="GPIID_WHD"/>
</dbReference>
<evidence type="ECO:0000256" key="1">
    <source>
        <dbReference type="ARBA" id="ARBA00003561"/>
    </source>
</evidence>
<dbReference type="PRINTS" id="PR01693">
    <property type="entry name" value="CYANASE"/>
</dbReference>
<evidence type="ECO:0000313" key="7">
    <source>
        <dbReference type="Proteomes" id="UP000490939"/>
    </source>
</evidence>
<keyword evidence="2" id="KW-0677">Repeat</keyword>
<accession>A0A8H3U7G2</accession>
<dbReference type="Gene3D" id="1.10.260.40">
    <property type="entry name" value="lambda repressor-like DNA-binding domains"/>
    <property type="match status" value="1"/>
</dbReference>
<evidence type="ECO:0000256" key="2">
    <source>
        <dbReference type="ARBA" id="ARBA00022737"/>
    </source>
</evidence>
<keyword evidence="3 4" id="KW-0456">Lyase</keyword>
<dbReference type="NCBIfam" id="TIGR00673">
    <property type="entry name" value="cynS"/>
    <property type="match status" value="1"/>
</dbReference>
<dbReference type="InterPro" id="IPR036581">
    <property type="entry name" value="Cyanate_lyase_C_sf"/>
</dbReference>
<feature type="active site" evidence="4">
    <location>
        <position position="146"/>
    </location>
</feature>
<dbReference type="Gene3D" id="3.30.1160.10">
    <property type="entry name" value="Cyanate lyase, C-terminal domain"/>
    <property type="match status" value="1"/>
</dbReference>
<dbReference type="InterPro" id="IPR008076">
    <property type="entry name" value="Cyanase"/>
</dbReference>
<reference evidence="6 7" key="1">
    <citation type="submission" date="2019-07" db="EMBL/GenBank/DDBJ databases">
        <title>Venturia inaequalis Genome Resource.</title>
        <authorList>
            <person name="Lichtner F.J."/>
        </authorList>
    </citation>
    <scope>NUCLEOTIDE SEQUENCE [LARGE SCALE GENOMIC DNA]</scope>
    <source>
        <strain evidence="6 7">DMI_063113</strain>
    </source>
</reference>
<dbReference type="AlphaFoldDB" id="A0A8H3U7G2"/>
<evidence type="ECO:0000313" key="6">
    <source>
        <dbReference type="EMBL" id="KAE9964537.1"/>
    </source>
</evidence>
<dbReference type="EC" id="4.2.1.104" evidence="4"/>
<dbReference type="HAMAP" id="MF_00535">
    <property type="entry name" value="Cyanate_hydrat"/>
    <property type="match status" value="1"/>
</dbReference>
<dbReference type="EMBL" id="WNWR01001196">
    <property type="protein sequence ID" value="KAE9964537.1"/>
    <property type="molecule type" value="Genomic_DNA"/>
</dbReference>
<dbReference type="InterPro" id="IPR003712">
    <property type="entry name" value="Cyanate_lyase_C"/>
</dbReference>
<feature type="active site" evidence="4">
    <location>
        <position position="143"/>
    </location>
</feature>
<feature type="domain" description="Cyanate lyase C-terminal" evidence="5">
    <location>
        <begin position="130"/>
        <end position="202"/>
    </location>
</feature>
<dbReference type="Proteomes" id="UP000490939">
    <property type="component" value="Unassembled WGS sequence"/>
</dbReference>
<dbReference type="Gene3D" id="3.40.50.300">
    <property type="entry name" value="P-loop containing nucleotide triphosphate hydrolases"/>
    <property type="match status" value="1"/>
</dbReference>
<dbReference type="SUPFAM" id="SSF47413">
    <property type="entry name" value="lambda repressor-like DNA-binding domains"/>
    <property type="match status" value="1"/>
</dbReference>
<dbReference type="CDD" id="cd00559">
    <property type="entry name" value="Cyanase_C"/>
    <property type="match status" value="1"/>
</dbReference>
<keyword evidence="7" id="KW-1185">Reference proteome</keyword>
<gene>
    <name evidence="4" type="primary">cyn1</name>
    <name evidence="6" type="ORF">EG327_000857</name>
</gene>
<comment type="caution">
    <text evidence="6">The sequence shown here is derived from an EMBL/GenBank/DDBJ whole genome shotgun (WGS) entry which is preliminary data.</text>
</comment>
<comment type="similarity">
    <text evidence="4">Belongs to the cyanase family.</text>
</comment>
<dbReference type="SMART" id="SM01116">
    <property type="entry name" value="Cyanate_lyase"/>
    <property type="match status" value="1"/>
</dbReference>
<evidence type="ECO:0000259" key="5">
    <source>
        <dbReference type="SMART" id="SM01116"/>
    </source>
</evidence>
<evidence type="ECO:0000256" key="4">
    <source>
        <dbReference type="HAMAP-Rule" id="MF_03139"/>
    </source>
</evidence>
<name>A0A8H3U7G2_VENIN</name>
<dbReference type="SUPFAM" id="SSF52540">
    <property type="entry name" value="P-loop containing nucleoside triphosphate hydrolases"/>
    <property type="match status" value="1"/>
</dbReference>
<dbReference type="PANTHER" id="PTHR10039:SF10">
    <property type="entry name" value="NACHT DOMAIN-CONTAINING PROTEIN"/>
    <property type="match status" value="1"/>
</dbReference>
<dbReference type="InterPro" id="IPR027417">
    <property type="entry name" value="P-loop_NTPase"/>
</dbReference>
<organism evidence="6 7">
    <name type="scientific">Venturia inaequalis</name>
    <name type="common">Apple scab fungus</name>
    <dbReference type="NCBI Taxonomy" id="5025"/>
    <lineage>
        <taxon>Eukaryota</taxon>
        <taxon>Fungi</taxon>
        <taxon>Dikarya</taxon>
        <taxon>Ascomycota</taxon>
        <taxon>Pezizomycotina</taxon>
        <taxon>Dothideomycetes</taxon>
        <taxon>Pleosporomycetidae</taxon>
        <taxon>Venturiales</taxon>
        <taxon>Venturiaceae</taxon>
        <taxon>Venturia</taxon>
    </lineage>
</organism>
<dbReference type="GO" id="GO:0003677">
    <property type="term" value="F:DNA binding"/>
    <property type="evidence" value="ECO:0007669"/>
    <property type="project" value="InterPro"/>
</dbReference>
<dbReference type="SUPFAM" id="SSF55234">
    <property type="entry name" value="Cyanase C-terminal domain"/>
    <property type="match status" value="1"/>
</dbReference>
<dbReference type="InterPro" id="IPR010982">
    <property type="entry name" value="Lambda_DNA-bd_dom_sf"/>
</dbReference>
<evidence type="ECO:0000256" key="3">
    <source>
        <dbReference type="ARBA" id="ARBA00023239"/>
    </source>
</evidence>
<dbReference type="PANTHER" id="PTHR10039">
    <property type="entry name" value="AMELOGENIN"/>
    <property type="match status" value="1"/>
</dbReference>
<dbReference type="Pfam" id="PF22939">
    <property type="entry name" value="WHD_GPIID"/>
    <property type="match status" value="1"/>
</dbReference>
<comment type="catalytic activity">
    <reaction evidence="4">
        <text>cyanate + hydrogencarbonate + 3 H(+) = NH4(+) + 2 CO2</text>
        <dbReference type="Rhea" id="RHEA:11120"/>
        <dbReference type="ChEBI" id="CHEBI:15378"/>
        <dbReference type="ChEBI" id="CHEBI:16526"/>
        <dbReference type="ChEBI" id="CHEBI:17544"/>
        <dbReference type="ChEBI" id="CHEBI:28938"/>
        <dbReference type="ChEBI" id="CHEBI:29195"/>
        <dbReference type="EC" id="4.2.1.104"/>
    </reaction>
</comment>
<dbReference type="Pfam" id="PF02560">
    <property type="entry name" value="Cyanate_lyase"/>
    <property type="match status" value="1"/>
</dbReference>
<dbReference type="InterPro" id="IPR056884">
    <property type="entry name" value="NPHP3-like_N"/>
</dbReference>
<dbReference type="Pfam" id="PF24883">
    <property type="entry name" value="NPHP3_N"/>
    <property type="match status" value="1"/>
</dbReference>
<dbReference type="GO" id="GO:0008824">
    <property type="term" value="F:cyanate hydratase activity"/>
    <property type="evidence" value="ECO:0007669"/>
    <property type="project" value="UniProtKB-UniRule"/>
</dbReference>